<evidence type="ECO:0000313" key="2">
    <source>
        <dbReference type="EMBL" id="KAJ8894997.1"/>
    </source>
</evidence>
<feature type="region of interest" description="Disordered" evidence="1">
    <location>
        <begin position="261"/>
        <end position="281"/>
    </location>
</feature>
<proteinExistence type="predicted"/>
<protein>
    <submittedName>
        <fullName evidence="2">Uncharacterized protein</fullName>
    </submittedName>
</protein>
<name>A0ABQ9IEV3_9NEOP</name>
<feature type="region of interest" description="Disordered" evidence="1">
    <location>
        <begin position="542"/>
        <end position="566"/>
    </location>
</feature>
<sequence>MGKSQWWVKHRKERRDVRAVLVKLSSSIVMVLPYSCYRRLKTGCSVVPQLQTDEDKLSLYLEQHNRIHPSVSFTMGSYNLLKFVVGKRSDIKLGHCLLRTTLTPNVTSLPVGTPLTEAVSDILSENPNLTKSLGGNRNENGNERLKNGKYGMELLKKGSQKNRNVRRKGLHGLGDGCSNTGALDRPCATWVGGRMHGREVCVIVMTKVEKLEECTSSWIVELCQRADSHLGSLLSFTSSCFALFLRSRFVQYSVCYEHGAGGGGREIPEKPRRPTASSGTIPTCENSRLVCSPPTKANRVQSPAGSLPDFCKWESRRTMSLLSGFCRGSPLISPLIGSQDPDIKSHPNIFTHSLAIHNRCPLTTLLPKSHSPDAHDTKANINEIQDRSSFRRMGFTSDVQSIHRPLVCGWMPQNHLTNCSNRGKKFRLHLCNPDTIMETKRVAGVRIFTDGVPLGMLLASAFSAKWNEPFKKIVTTWKRRLLSPYLLCDTSQETASGHNARVLGPCVIVSQCSAGCRNGTRLLRRCVKSSYLHAATPHEPRCGRAVTPLHNSDQRVSHSLKSMPRE</sequence>
<evidence type="ECO:0000256" key="1">
    <source>
        <dbReference type="SAM" id="MobiDB-lite"/>
    </source>
</evidence>
<accession>A0ABQ9IEV3</accession>
<organism evidence="2 3">
    <name type="scientific">Dryococelus australis</name>
    <dbReference type="NCBI Taxonomy" id="614101"/>
    <lineage>
        <taxon>Eukaryota</taxon>
        <taxon>Metazoa</taxon>
        <taxon>Ecdysozoa</taxon>
        <taxon>Arthropoda</taxon>
        <taxon>Hexapoda</taxon>
        <taxon>Insecta</taxon>
        <taxon>Pterygota</taxon>
        <taxon>Neoptera</taxon>
        <taxon>Polyneoptera</taxon>
        <taxon>Phasmatodea</taxon>
        <taxon>Verophasmatodea</taxon>
        <taxon>Anareolatae</taxon>
        <taxon>Phasmatidae</taxon>
        <taxon>Eurycanthinae</taxon>
        <taxon>Dryococelus</taxon>
    </lineage>
</organism>
<evidence type="ECO:0000313" key="3">
    <source>
        <dbReference type="Proteomes" id="UP001159363"/>
    </source>
</evidence>
<gene>
    <name evidence="2" type="ORF">PR048_000306</name>
</gene>
<dbReference type="Proteomes" id="UP001159363">
    <property type="component" value="Chromosome 1"/>
</dbReference>
<reference evidence="2 3" key="1">
    <citation type="submission" date="2023-02" db="EMBL/GenBank/DDBJ databases">
        <title>LHISI_Scaffold_Assembly.</title>
        <authorList>
            <person name="Stuart O.P."/>
            <person name="Cleave R."/>
            <person name="Magrath M.J.L."/>
            <person name="Mikheyev A.S."/>
        </authorList>
    </citation>
    <scope>NUCLEOTIDE SEQUENCE [LARGE SCALE GENOMIC DNA]</scope>
    <source>
        <strain evidence="2">Daus_M_001</strain>
        <tissue evidence="2">Leg muscle</tissue>
    </source>
</reference>
<keyword evidence="3" id="KW-1185">Reference proteome</keyword>
<comment type="caution">
    <text evidence="2">The sequence shown here is derived from an EMBL/GenBank/DDBJ whole genome shotgun (WGS) entry which is preliminary data.</text>
</comment>
<dbReference type="EMBL" id="JARBHB010000001">
    <property type="protein sequence ID" value="KAJ8894997.1"/>
    <property type="molecule type" value="Genomic_DNA"/>
</dbReference>